<evidence type="ECO:0000313" key="1">
    <source>
        <dbReference type="EMBL" id="MFC4293335.1"/>
    </source>
</evidence>
<dbReference type="Proteomes" id="UP001595887">
    <property type="component" value="Unassembled WGS sequence"/>
</dbReference>
<protein>
    <submittedName>
        <fullName evidence="1">Uncharacterized protein</fullName>
    </submittedName>
</protein>
<accession>A0ABV8RLH4</accession>
<keyword evidence="2" id="KW-1185">Reference proteome</keyword>
<evidence type="ECO:0000313" key="2">
    <source>
        <dbReference type="Proteomes" id="UP001595887"/>
    </source>
</evidence>
<dbReference type="EMBL" id="JBHSDH010000013">
    <property type="protein sequence ID" value="MFC4293335.1"/>
    <property type="molecule type" value="Genomic_DNA"/>
</dbReference>
<name>A0ABV8RLH4_9SPHN</name>
<gene>
    <name evidence="1" type="ORF">ACFOWX_13000</name>
</gene>
<reference evidence="2" key="1">
    <citation type="journal article" date="2019" name="Int. J. Syst. Evol. Microbiol.">
        <title>The Global Catalogue of Microorganisms (GCM) 10K type strain sequencing project: providing services to taxonomists for standard genome sequencing and annotation.</title>
        <authorList>
            <consortium name="The Broad Institute Genomics Platform"/>
            <consortium name="The Broad Institute Genome Sequencing Center for Infectious Disease"/>
            <person name="Wu L."/>
            <person name="Ma J."/>
        </authorList>
    </citation>
    <scope>NUCLEOTIDE SEQUENCE [LARGE SCALE GENOMIC DNA]</scope>
    <source>
        <strain evidence="2">CECT 8531</strain>
    </source>
</reference>
<sequence length="101" mass="11194">MADKLVRIQFAFMRFDGADVRVALNGKTVLDRKMTVAKDNLRSGFADFAQIEMPTCVLMTITAGEQKLEEDICLKTSTKSITVHAGPPLTLTQQDYLQGLD</sequence>
<proteinExistence type="predicted"/>
<comment type="caution">
    <text evidence="1">The sequence shown here is derived from an EMBL/GenBank/DDBJ whole genome shotgun (WGS) entry which is preliminary data.</text>
</comment>
<organism evidence="1 2">
    <name type="scientific">Sphingorhabdus arenilitoris</name>
    <dbReference type="NCBI Taxonomy" id="1490041"/>
    <lineage>
        <taxon>Bacteria</taxon>
        <taxon>Pseudomonadati</taxon>
        <taxon>Pseudomonadota</taxon>
        <taxon>Alphaproteobacteria</taxon>
        <taxon>Sphingomonadales</taxon>
        <taxon>Sphingomonadaceae</taxon>
        <taxon>Sphingorhabdus</taxon>
    </lineage>
</organism>
<dbReference type="RefSeq" id="WP_381424790.1">
    <property type="nucleotide sequence ID" value="NZ_JBHSDH010000013.1"/>
</dbReference>